<dbReference type="SMART" id="SM00321">
    <property type="entry name" value="WSC"/>
    <property type="match status" value="1"/>
</dbReference>
<evidence type="ECO:0000256" key="6">
    <source>
        <dbReference type="ARBA" id="ARBA00023180"/>
    </source>
</evidence>
<dbReference type="AlphaFoldDB" id="A0A8H5ZUD1"/>
<dbReference type="EMBL" id="WNKQ01000001">
    <property type="protein sequence ID" value="KAF5854509.1"/>
    <property type="molecule type" value="Genomic_DNA"/>
</dbReference>
<dbReference type="PROSITE" id="PS51212">
    <property type="entry name" value="WSC"/>
    <property type="match status" value="1"/>
</dbReference>
<dbReference type="InterPro" id="IPR002889">
    <property type="entry name" value="WSC_carb-bd"/>
</dbReference>
<evidence type="ECO:0000256" key="3">
    <source>
        <dbReference type="ARBA" id="ARBA00022729"/>
    </source>
</evidence>
<dbReference type="PANTHER" id="PTHR24269:SF16">
    <property type="entry name" value="PROTEIN SLG1"/>
    <property type="match status" value="1"/>
</dbReference>
<dbReference type="GO" id="GO:0005886">
    <property type="term" value="C:plasma membrane"/>
    <property type="evidence" value="ECO:0007669"/>
    <property type="project" value="TreeGrafter"/>
</dbReference>
<evidence type="ECO:0000256" key="1">
    <source>
        <dbReference type="ARBA" id="ARBA00004167"/>
    </source>
</evidence>
<comment type="caution">
    <text evidence="8">The sequence shown here is derived from an EMBL/GenBank/DDBJ whole genome shotgun (WGS) entry which is preliminary data.</text>
</comment>
<keyword evidence="5" id="KW-0472">Membrane</keyword>
<sequence length="329" mass="36308">MSVELIIPIHHFTFHLLVLESITYTDTMRASLVFLVSTLSIGVYSFETQQVLGSANPAGTSYQCQNGATPAATCTDPSNVPTCSCSCSNGVMYNESLSAHTSRNPNPFPDTCQAEKDNCLEREKTLTAQVTEAQEKRTECEATSLADRQKAELDALQQDQKCKVELSNKDVEISQCKQQSNNDINAANSACKAQLSSKDIEITQCKQKSTNDLNAANNACNAKETQLNAKFSDYQKNNYRYVGCYEDNNSRVLAKHSKRDTNMTPEMCASFCQDYTYFGVEVGWECYCDNAIKSGYRKVSGGDCGYKCQGDSGQICGGEWRASIYSRQA</sequence>
<keyword evidence="2" id="KW-0812">Transmembrane</keyword>
<reference evidence="8" key="1">
    <citation type="submission" date="2019-11" db="EMBL/GenBank/DDBJ databases">
        <title>Bipolaris sorokiniana Genome sequencing.</title>
        <authorList>
            <person name="Wang H."/>
        </authorList>
    </citation>
    <scope>NUCLEOTIDE SEQUENCE</scope>
</reference>
<keyword evidence="3" id="KW-0732">Signal</keyword>
<evidence type="ECO:0000313" key="9">
    <source>
        <dbReference type="Proteomes" id="UP000624244"/>
    </source>
</evidence>
<evidence type="ECO:0000259" key="7">
    <source>
        <dbReference type="PROSITE" id="PS51212"/>
    </source>
</evidence>
<dbReference type="InterPro" id="IPR051836">
    <property type="entry name" value="Kremen_rcpt"/>
</dbReference>
<comment type="subcellular location">
    <subcellularLocation>
        <location evidence="1">Membrane</location>
        <topology evidence="1">Single-pass membrane protein</topology>
    </subcellularLocation>
</comment>
<evidence type="ECO:0000256" key="4">
    <source>
        <dbReference type="ARBA" id="ARBA00022989"/>
    </source>
</evidence>
<feature type="domain" description="WSC" evidence="7">
    <location>
        <begin position="238"/>
        <end position="328"/>
    </location>
</feature>
<dbReference type="PANTHER" id="PTHR24269">
    <property type="entry name" value="KREMEN PROTEIN"/>
    <property type="match status" value="1"/>
</dbReference>
<protein>
    <recommendedName>
        <fullName evidence="7">WSC domain-containing protein</fullName>
    </recommendedName>
</protein>
<evidence type="ECO:0000256" key="5">
    <source>
        <dbReference type="ARBA" id="ARBA00023136"/>
    </source>
</evidence>
<dbReference type="Proteomes" id="UP000624244">
    <property type="component" value="Unassembled WGS sequence"/>
</dbReference>
<gene>
    <name evidence="8" type="ORF">GGP41_007357</name>
</gene>
<dbReference type="Pfam" id="PF01822">
    <property type="entry name" value="WSC"/>
    <property type="match status" value="1"/>
</dbReference>
<proteinExistence type="predicted"/>
<organism evidence="8 9">
    <name type="scientific">Cochliobolus sativus</name>
    <name type="common">Common root rot and spot blotch fungus</name>
    <name type="synonym">Bipolaris sorokiniana</name>
    <dbReference type="NCBI Taxonomy" id="45130"/>
    <lineage>
        <taxon>Eukaryota</taxon>
        <taxon>Fungi</taxon>
        <taxon>Dikarya</taxon>
        <taxon>Ascomycota</taxon>
        <taxon>Pezizomycotina</taxon>
        <taxon>Dothideomycetes</taxon>
        <taxon>Pleosporomycetidae</taxon>
        <taxon>Pleosporales</taxon>
        <taxon>Pleosporineae</taxon>
        <taxon>Pleosporaceae</taxon>
        <taxon>Bipolaris</taxon>
    </lineage>
</organism>
<evidence type="ECO:0000256" key="2">
    <source>
        <dbReference type="ARBA" id="ARBA00022692"/>
    </source>
</evidence>
<accession>A0A8H5ZUD1</accession>
<name>A0A8H5ZUD1_COCSA</name>
<keyword evidence="6" id="KW-0325">Glycoprotein</keyword>
<evidence type="ECO:0000313" key="8">
    <source>
        <dbReference type="EMBL" id="KAF5854509.1"/>
    </source>
</evidence>
<keyword evidence="4" id="KW-1133">Transmembrane helix</keyword>